<dbReference type="HOGENOM" id="CLU_740741_0_0_1"/>
<dbReference type="Proteomes" id="UP000000759">
    <property type="component" value="Chromosome 6"/>
</dbReference>
<dbReference type="InParanoid" id="B7FWP4"/>
<gene>
    <name evidence="1" type="ORF">PHATRDRAFT_34790</name>
</gene>
<dbReference type="GeneID" id="7200212"/>
<sequence>MQSFPTGRVFFHFAMVSSTRIRENSSRESSMGNFVVWITAYDLGECEAEPSGTGPLLSLIVRLCAKTSRRTFRVFGAAIKVRDSDSFGHVSRVTRLIVPSGSNFGEPVGTGTPSSSRGISLCEMIAPGLAWVCALAASSLVVQYVVKPRLPVYTIAVRGLPLPQWIQGQLQTRLTTQISLHNDNFVQIDVYALSFDLFYMDWDGQLAHIGNVRDQNQVVMRSNATKTLSEPVWRILPRHDFSITDYLYSTVHPWPIVKTLSRLLWSVWQGSGSLLLPTTGVAHIKASKAAPVTVTIVCDNRVDVFSLHVYGLDCVLKDLKPGWTNLTLTAATLRSYALKSLQGNAPGGVLPHPQRLSWNQIVNRVAVEEILQHP</sequence>
<dbReference type="AlphaFoldDB" id="B7FWP4"/>
<evidence type="ECO:0000313" key="2">
    <source>
        <dbReference type="Proteomes" id="UP000000759"/>
    </source>
</evidence>
<dbReference type="RefSeq" id="XP_002179197.1">
    <property type="nucleotide sequence ID" value="XM_002179161.1"/>
</dbReference>
<proteinExistence type="predicted"/>
<protein>
    <submittedName>
        <fullName evidence="1">Uncharacterized protein</fullName>
    </submittedName>
</protein>
<dbReference type="KEGG" id="pti:PHATRDRAFT_34790"/>
<organism evidence="1 2">
    <name type="scientific">Phaeodactylum tricornutum (strain CCAP 1055/1)</name>
    <dbReference type="NCBI Taxonomy" id="556484"/>
    <lineage>
        <taxon>Eukaryota</taxon>
        <taxon>Sar</taxon>
        <taxon>Stramenopiles</taxon>
        <taxon>Ochrophyta</taxon>
        <taxon>Bacillariophyta</taxon>
        <taxon>Bacillariophyceae</taxon>
        <taxon>Bacillariophycidae</taxon>
        <taxon>Naviculales</taxon>
        <taxon>Phaeodactylaceae</taxon>
        <taxon>Phaeodactylum</taxon>
    </lineage>
</organism>
<reference evidence="2" key="2">
    <citation type="submission" date="2008-08" db="EMBL/GenBank/DDBJ databases">
        <authorList>
            <consortium name="Diatom Consortium"/>
            <person name="Grigoriev I."/>
            <person name="Grimwood J."/>
            <person name="Kuo A."/>
            <person name="Otillar R.P."/>
            <person name="Salamov A."/>
            <person name="Detter J.C."/>
            <person name="Lindquist E."/>
            <person name="Shapiro H."/>
            <person name="Lucas S."/>
            <person name="Glavina del Rio T."/>
            <person name="Pitluck S."/>
            <person name="Rokhsar D."/>
            <person name="Bowler C."/>
        </authorList>
    </citation>
    <scope>GENOME REANNOTATION</scope>
    <source>
        <strain evidence="2">CCAP 1055/1</strain>
    </source>
</reference>
<reference evidence="1 2" key="1">
    <citation type="journal article" date="2008" name="Nature">
        <title>The Phaeodactylum genome reveals the evolutionary history of diatom genomes.</title>
        <authorList>
            <person name="Bowler C."/>
            <person name="Allen A.E."/>
            <person name="Badger J.H."/>
            <person name="Grimwood J."/>
            <person name="Jabbari K."/>
            <person name="Kuo A."/>
            <person name="Maheswari U."/>
            <person name="Martens C."/>
            <person name="Maumus F."/>
            <person name="Otillar R.P."/>
            <person name="Rayko E."/>
            <person name="Salamov A."/>
            <person name="Vandepoele K."/>
            <person name="Beszteri B."/>
            <person name="Gruber A."/>
            <person name="Heijde M."/>
            <person name="Katinka M."/>
            <person name="Mock T."/>
            <person name="Valentin K."/>
            <person name="Verret F."/>
            <person name="Berges J.A."/>
            <person name="Brownlee C."/>
            <person name="Cadoret J.P."/>
            <person name="Chiovitti A."/>
            <person name="Choi C.J."/>
            <person name="Coesel S."/>
            <person name="De Martino A."/>
            <person name="Detter J.C."/>
            <person name="Durkin C."/>
            <person name="Falciatore A."/>
            <person name="Fournet J."/>
            <person name="Haruta M."/>
            <person name="Huysman M.J."/>
            <person name="Jenkins B.D."/>
            <person name="Jiroutova K."/>
            <person name="Jorgensen R.E."/>
            <person name="Joubert Y."/>
            <person name="Kaplan A."/>
            <person name="Kroger N."/>
            <person name="Kroth P.G."/>
            <person name="La Roche J."/>
            <person name="Lindquist E."/>
            <person name="Lommer M."/>
            <person name="Martin-Jezequel V."/>
            <person name="Lopez P.J."/>
            <person name="Lucas S."/>
            <person name="Mangogna M."/>
            <person name="McGinnis K."/>
            <person name="Medlin L.K."/>
            <person name="Montsant A."/>
            <person name="Oudot-Le Secq M.P."/>
            <person name="Napoli C."/>
            <person name="Obornik M."/>
            <person name="Parker M.S."/>
            <person name="Petit J.L."/>
            <person name="Porcel B.M."/>
            <person name="Poulsen N."/>
            <person name="Robison M."/>
            <person name="Rychlewski L."/>
            <person name="Rynearson T.A."/>
            <person name="Schmutz J."/>
            <person name="Shapiro H."/>
            <person name="Siaut M."/>
            <person name="Stanley M."/>
            <person name="Sussman M.R."/>
            <person name="Taylor A.R."/>
            <person name="Vardi A."/>
            <person name="von Dassow P."/>
            <person name="Vyverman W."/>
            <person name="Willis A."/>
            <person name="Wyrwicz L.S."/>
            <person name="Rokhsar D.S."/>
            <person name="Weissenbach J."/>
            <person name="Armbrust E.V."/>
            <person name="Green B.R."/>
            <person name="Van de Peer Y."/>
            <person name="Grigoriev I.V."/>
        </authorList>
    </citation>
    <scope>NUCLEOTIDE SEQUENCE [LARGE SCALE GENOMIC DNA]</scope>
    <source>
        <strain evidence="1 2">CCAP 1055/1</strain>
    </source>
</reference>
<accession>B7FWP4</accession>
<name>B7FWP4_PHATC</name>
<dbReference type="OrthoDB" id="47231at2759"/>
<dbReference type="EMBL" id="CM000609">
    <property type="protein sequence ID" value="EEC49020.1"/>
    <property type="molecule type" value="Genomic_DNA"/>
</dbReference>
<dbReference type="PaxDb" id="2850-Phatr34790"/>
<keyword evidence="2" id="KW-1185">Reference proteome</keyword>
<evidence type="ECO:0000313" key="1">
    <source>
        <dbReference type="EMBL" id="EEC49020.1"/>
    </source>
</evidence>